<proteinExistence type="inferred from homology"/>
<keyword evidence="12" id="KW-1185">Reference proteome</keyword>
<dbReference type="GO" id="GO:0005524">
    <property type="term" value="F:ATP binding"/>
    <property type="evidence" value="ECO:0007669"/>
    <property type="project" value="UniProtKB-KW"/>
</dbReference>
<comment type="caution">
    <text evidence="11">The sequence shown here is derived from an EMBL/GenBank/DDBJ whole genome shotgun (WGS) entry which is preliminary data.</text>
</comment>
<evidence type="ECO:0000313" key="12">
    <source>
        <dbReference type="Proteomes" id="UP000078348"/>
    </source>
</evidence>
<evidence type="ECO:0000256" key="2">
    <source>
        <dbReference type="ARBA" id="ARBA00022763"/>
    </source>
</evidence>
<evidence type="ECO:0000256" key="3">
    <source>
        <dbReference type="ARBA" id="ARBA00022801"/>
    </source>
</evidence>
<dbReference type="Gene3D" id="3.40.50.300">
    <property type="entry name" value="P-loop containing nucleotide triphosphate hydrolases"/>
    <property type="match status" value="1"/>
</dbReference>
<dbReference type="CDD" id="cd18037">
    <property type="entry name" value="DEXSc_Pif1_like"/>
    <property type="match status" value="1"/>
</dbReference>
<keyword evidence="7 9" id="KW-0234">DNA repair</keyword>
<protein>
    <recommendedName>
        <fullName evidence="9">ATP-dependent DNA helicase</fullName>
        <ecNumber evidence="9">5.6.2.3</ecNumber>
    </recommendedName>
</protein>
<evidence type="ECO:0000256" key="6">
    <source>
        <dbReference type="ARBA" id="ARBA00023125"/>
    </source>
</evidence>
<comment type="catalytic activity">
    <reaction evidence="9">
        <text>ATP + H2O = ADP + phosphate + H(+)</text>
        <dbReference type="Rhea" id="RHEA:13065"/>
        <dbReference type="ChEBI" id="CHEBI:15377"/>
        <dbReference type="ChEBI" id="CHEBI:15378"/>
        <dbReference type="ChEBI" id="CHEBI:30616"/>
        <dbReference type="ChEBI" id="CHEBI:43474"/>
        <dbReference type="ChEBI" id="CHEBI:456216"/>
        <dbReference type="EC" id="5.6.2.3"/>
    </reaction>
</comment>
<dbReference type="GO" id="GO:0006310">
    <property type="term" value="P:DNA recombination"/>
    <property type="evidence" value="ECO:0007669"/>
    <property type="project" value="UniProtKB-KW"/>
</dbReference>
<dbReference type="STRING" id="478820.A0A196SC34"/>
<evidence type="ECO:0000256" key="4">
    <source>
        <dbReference type="ARBA" id="ARBA00022806"/>
    </source>
</evidence>
<evidence type="ECO:0000256" key="5">
    <source>
        <dbReference type="ARBA" id="ARBA00022840"/>
    </source>
</evidence>
<gene>
    <name evidence="11" type="ORF">AV274_3653</name>
</gene>
<dbReference type="Proteomes" id="UP000078348">
    <property type="component" value="Unassembled WGS sequence"/>
</dbReference>
<evidence type="ECO:0000259" key="10">
    <source>
        <dbReference type="SMART" id="SM00382"/>
    </source>
</evidence>
<name>A0A196SC34_BLAHN</name>
<comment type="cofactor">
    <cofactor evidence="9">
        <name>Mg(2+)</name>
        <dbReference type="ChEBI" id="CHEBI:18420"/>
    </cofactor>
</comment>
<dbReference type="OrthoDB" id="192530at2759"/>
<dbReference type="InterPro" id="IPR051055">
    <property type="entry name" value="PIF1_helicase"/>
</dbReference>
<dbReference type="SUPFAM" id="SSF52540">
    <property type="entry name" value="P-loop containing nucleoside triphosphate hydrolases"/>
    <property type="match status" value="2"/>
</dbReference>
<evidence type="ECO:0000313" key="11">
    <source>
        <dbReference type="EMBL" id="OAO14610.1"/>
    </source>
</evidence>
<dbReference type="EMBL" id="LXWW01000228">
    <property type="protein sequence ID" value="OAO14610.1"/>
    <property type="molecule type" value="Genomic_DNA"/>
</dbReference>
<dbReference type="GO" id="GO:0016887">
    <property type="term" value="F:ATP hydrolysis activity"/>
    <property type="evidence" value="ECO:0007669"/>
    <property type="project" value="RHEA"/>
</dbReference>
<dbReference type="Pfam" id="PF05970">
    <property type="entry name" value="PIF1"/>
    <property type="match status" value="1"/>
</dbReference>
<keyword evidence="9" id="KW-0233">DNA recombination</keyword>
<dbReference type="GO" id="GO:0006281">
    <property type="term" value="P:DNA repair"/>
    <property type="evidence" value="ECO:0007669"/>
    <property type="project" value="UniProtKB-KW"/>
</dbReference>
<organism evidence="11 12">
    <name type="scientific">Blastocystis sp. subtype 1 (strain ATCC 50177 / NandII)</name>
    <dbReference type="NCBI Taxonomy" id="478820"/>
    <lineage>
        <taxon>Eukaryota</taxon>
        <taxon>Sar</taxon>
        <taxon>Stramenopiles</taxon>
        <taxon>Bigyra</taxon>
        <taxon>Opalozoa</taxon>
        <taxon>Opalinata</taxon>
        <taxon>Blastocystidae</taxon>
        <taxon>Blastocystis</taxon>
    </lineage>
</organism>
<dbReference type="Pfam" id="PF21530">
    <property type="entry name" value="Pif1_2B_dom"/>
    <property type="match status" value="1"/>
</dbReference>
<dbReference type="PANTHER" id="PTHR47642:SF5">
    <property type="entry name" value="ATP-DEPENDENT DNA HELICASE"/>
    <property type="match status" value="1"/>
</dbReference>
<dbReference type="InterPro" id="IPR010285">
    <property type="entry name" value="DNA_helicase_pif1-like_DEAD"/>
</dbReference>
<dbReference type="EC" id="5.6.2.3" evidence="9"/>
<dbReference type="GO" id="GO:0000723">
    <property type="term" value="P:telomere maintenance"/>
    <property type="evidence" value="ECO:0007669"/>
    <property type="project" value="InterPro"/>
</dbReference>
<evidence type="ECO:0000256" key="9">
    <source>
        <dbReference type="RuleBase" id="RU363044"/>
    </source>
</evidence>
<evidence type="ECO:0000256" key="7">
    <source>
        <dbReference type="ARBA" id="ARBA00023204"/>
    </source>
</evidence>
<sequence>MSQGFYDEVKRIEEESKTELSSSELQEDSALSSLSEDQRKVYTAAVEGYSIFFTGDAGTGKSYVLRLIVSALKKKYGANRVFVTASTGIAACNIGGTTLHSFASIGLGDESITKCVHRVLQNKKAKKRWQDCVVLIIDEISMLDGCFFDKLEAVSRRIRGDESCFGGIQIIACGDFFQLPPVGLGKNKVIYCFESECWNTVIQRTLIMTKVFRQKDEEFQALLRDIRYGKVSQRSRTLLQRLERNELNTGKIVPTKLFALNESVDQYNTSALAQLPDTHCITYKAIDEGQDVYLKQLQKNCQAPAVLPLKVGAQVMLLKNLSVEMGLVNGSRGVVDSFMKDKESEQEIPVVRFATGSGEVLHPMERKEFTIELGEKVVARRVQLPLKLAWGISIHKSQGMTIDLLDVDLHGVFEVGMTYVALSRGVSIDRMKLRNFSMRGIRTNPKVIAFYQRAAEPPKIPLPPPPQRFVPKKLKRDSQEVDIATSTDNVWLGGPQASAPLPCSEVLKKPFSIPSKRAETEKKLDLEGWVALYSTPFKKDVEIKARNRFHTDLMHMAEEERDREKPHLPVENVQNALIFKRMAARRQLMGGVL</sequence>
<dbReference type="GO" id="GO:0043139">
    <property type="term" value="F:5'-3' DNA helicase activity"/>
    <property type="evidence" value="ECO:0007669"/>
    <property type="project" value="UniProtKB-EC"/>
</dbReference>
<dbReference type="PANTHER" id="PTHR47642">
    <property type="entry name" value="ATP-DEPENDENT DNA HELICASE"/>
    <property type="match status" value="1"/>
</dbReference>
<accession>A0A196SC34</accession>
<dbReference type="InterPro" id="IPR027417">
    <property type="entry name" value="P-loop_NTPase"/>
</dbReference>
<dbReference type="SMART" id="SM00382">
    <property type="entry name" value="AAA"/>
    <property type="match status" value="1"/>
</dbReference>
<evidence type="ECO:0000256" key="1">
    <source>
        <dbReference type="ARBA" id="ARBA00022741"/>
    </source>
</evidence>
<feature type="domain" description="AAA+ ATPase" evidence="10">
    <location>
        <begin position="47"/>
        <end position="232"/>
    </location>
</feature>
<keyword evidence="3 9" id="KW-0378">Hydrolase</keyword>
<dbReference type="InterPro" id="IPR003593">
    <property type="entry name" value="AAA+_ATPase"/>
</dbReference>
<keyword evidence="8" id="KW-0413">Isomerase</keyword>
<keyword evidence="5 9" id="KW-0067">ATP-binding</keyword>
<comment type="similarity">
    <text evidence="9">Belongs to the helicase family.</text>
</comment>
<keyword evidence="4 9" id="KW-0347">Helicase</keyword>
<reference evidence="11 12" key="1">
    <citation type="submission" date="2016-05" db="EMBL/GenBank/DDBJ databases">
        <title>Nuclear genome of Blastocystis sp. subtype 1 NandII.</title>
        <authorList>
            <person name="Gentekaki E."/>
            <person name="Curtis B."/>
            <person name="Stairs C."/>
            <person name="Eme L."/>
            <person name="Herman E."/>
            <person name="Klimes V."/>
            <person name="Arias M.C."/>
            <person name="Elias M."/>
            <person name="Hilliou F."/>
            <person name="Klute M."/>
            <person name="Malik S.-B."/>
            <person name="Pightling A."/>
            <person name="Rachubinski R."/>
            <person name="Salas D."/>
            <person name="Schlacht A."/>
            <person name="Suga H."/>
            <person name="Archibald J."/>
            <person name="Ball S.G."/>
            <person name="Clark G."/>
            <person name="Dacks J."/>
            <person name="Van Der Giezen M."/>
            <person name="Tsaousis A."/>
            <person name="Roger A."/>
        </authorList>
    </citation>
    <scope>NUCLEOTIDE SEQUENCE [LARGE SCALE GENOMIC DNA]</scope>
    <source>
        <strain evidence="12">ATCC 50177 / NandII</strain>
    </source>
</reference>
<dbReference type="InterPro" id="IPR049163">
    <property type="entry name" value="Pif1-like_2B_dom"/>
</dbReference>
<keyword evidence="6" id="KW-0238">DNA-binding</keyword>
<keyword evidence="2 9" id="KW-0227">DNA damage</keyword>
<keyword evidence="1 9" id="KW-0547">Nucleotide-binding</keyword>
<dbReference type="CDD" id="cd18809">
    <property type="entry name" value="SF1_C_RecD"/>
    <property type="match status" value="1"/>
</dbReference>
<dbReference type="AlphaFoldDB" id="A0A196SC34"/>
<evidence type="ECO:0000256" key="8">
    <source>
        <dbReference type="ARBA" id="ARBA00023235"/>
    </source>
</evidence>